<sequence length="90" mass="9847">MAAEPWFGGLLGLLLGGLGWFDEAEDSIVAAVWQRQALPSGGFKDGSLLHVRFQDAVKNSVYIYLGVERNDKNNMMKDSQHLAILAGELV</sequence>
<dbReference type="EMBL" id="JAEVHI010000004">
    <property type="protein sequence ID" value="KAG5293834.1"/>
    <property type="molecule type" value="Genomic_DNA"/>
</dbReference>
<name>A0A8H7YQJ7_AJECA</name>
<dbReference type="VEuPathDB" id="FungiDB:I7I52_05285"/>
<gene>
    <name evidence="2" type="ORF">I7I52_05285</name>
</gene>
<keyword evidence="1" id="KW-0732">Signal</keyword>
<reference evidence="2 3" key="1">
    <citation type="submission" date="2021-01" db="EMBL/GenBank/DDBJ databases">
        <title>Chromosome-level genome assembly of a human fungal pathogen reveals clustering of transcriptionally co-regulated genes.</title>
        <authorList>
            <person name="Voorhies M."/>
            <person name="Cohen S."/>
            <person name="Shea T.P."/>
            <person name="Petrus S."/>
            <person name="Munoz J.F."/>
            <person name="Poplawski S."/>
            <person name="Goldman W.E."/>
            <person name="Michael T."/>
            <person name="Cuomo C.A."/>
            <person name="Sil A."/>
            <person name="Beyhan S."/>
        </authorList>
    </citation>
    <scope>NUCLEOTIDE SEQUENCE [LARGE SCALE GENOMIC DNA]</scope>
    <source>
        <strain evidence="2 3">G184AR</strain>
    </source>
</reference>
<comment type="caution">
    <text evidence="2">The sequence shown here is derived from an EMBL/GenBank/DDBJ whole genome shotgun (WGS) entry which is preliminary data.</text>
</comment>
<proteinExistence type="predicted"/>
<accession>A0A8H7YQJ7</accession>
<organism evidence="2 3">
    <name type="scientific">Ajellomyces capsulatus</name>
    <name type="common">Darling's disease fungus</name>
    <name type="synonym">Histoplasma capsulatum</name>
    <dbReference type="NCBI Taxonomy" id="5037"/>
    <lineage>
        <taxon>Eukaryota</taxon>
        <taxon>Fungi</taxon>
        <taxon>Dikarya</taxon>
        <taxon>Ascomycota</taxon>
        <taxon>Pezizomycotina</taxon>
        <taxon>Eurotiomycetes</taxon>
        <taxon>Eurotiomycetidae</taxon>
        <taxon>Onygenales</taxon>
        <taxon>Ajellomycetaceae</taxon>
        <taxon>Histoplasma</taxon>
    </lineage>
</organism>
<evidence type="ECO:0000256" key="1">
    <source>
        <dbReference type="SAM" id="SignalP"/>
    </source>
</evidence>
<protein>
    <submittedName>
        <fullName evidence="2">Uncharacterized protein</fullName>
    </submittedName>
</protein>
<feature type="signal peptide" evidence="1">
    <location>
        <begin position="1"/>
        <end position="24"/>
    </location>
</feature>
<dbReference type="AlphaFoldDB" id="A0A8H7YQJ7"/>
<feature type="chain" id="PRO_5034850254" evidence="1">
    <location>
        <begin position="25"/>
        <end position="90"/>
    </location>
</feature>
<dbReference type="Proteomes" id="UP000670092">
    <property type="component" value="Unassembled WGS sequence"/>
</dbReference>
<evidence type="ECO:0000313" key="2">
    <source>
        <dbReference type="EMBL" id="KAG5293834.1"/>
    </source>
</evidence>
<evidence type="ECO:0000313" key="3">
    <source>
        <dbReference type="Proteomes" id="UP000670092"/>
    </source>
</evidence>